<dbReference type="OrthoDB" id="9768004at2"/>
<feature type="domain" description="Sulfatase-modifying factor enzyme-like" evidence="2">
    <location>
        <begin position="45"/>
        <end position="289"/>
    </location>
</feature>
<gene>
    <name evidence="3" type="ORF">AUC60_07200</name>
</gene>
<accession>A0A1Y3P3Y8</accession>
<evidence type="ECO:0000313" key="4">
    <source>
        <dbReference type="Proteomes" id="UP000195440"/>
    </source>
</evidence>
<reference evidence="3 4" key="1">
    <citation type="journal article" date="2017" name="Syst. Appl. Microbiol.">
        <title>Pseudomonas caspiana sp. nov., a citrus pathogen in the Pseudomonas syringae phylogenetic group.</title>
        <authorList>
            <person name="Busquets A."/>
            <person name="Gomila M."/>
            <person name="Beiki F."/>
            <person name="Mulet M."/>
            <person name="Rahimian H."/>
            <person name="Garcia-Valdes E."/>
            <person name="Lalucat J."/>
        </authorList>
    </citation>
    <scope>NUCLEOTIDE SEQUENCE [LARGE SCALE GENOMIC DNA]</scope>
    <source>
        <strain evidence="3 4">FBF102</strain>
    </source>
</reference>
<dbReference type="InterPro" id="IPR051043">
    <property type="entry name" value="Sulfatase_Mod_Factor_Kinase"/>
</dbReference>
<comment type="caution">
    <text evidence="3">The sequence shown here is derived from an EMBL/GenBank/DDBJ whole genome shotgun (WGS) entry which is preliminary data.</text>
</comment>
<feature type="chain" id="PRO_5012937904" evidence="1">
    <location>
        <begin position="25"/>
        <end position="292"/>
    </location>
</feature>
<dbReference type="AlphaFoldDB" id="A0A1Y3P3Y8"/>
<dbReference type="GO" id="GO:0120147">
    <property type="term" value="F:formylglycine-generating oxidase activity"/>
    <property type="evidence" value="ECO:0007669"/>
    <property type="project" value="TreeGrafter"/>
</dbReference>
<dbReference type="RefSeq" id="WP_087265413.1">
    <property type="nucleotide sequence ID" value="NZ_JBJGBV010000017.1"/>
</dbReference>
<dbReference type="Gene3D" id="3.90.1580.10">
    <property type="entry name" value="paralog of FGE (formylglycine-generating enzyme)"/>
    <property type="match status" value="1"/>
</dbReference>
<keyword evidence="4" id="KW-1185">Reference proteome</keyword>
<dbReference type="PANTHER" id="PTHR23150:SF35">
    <property type="entry name" value="BLL6746 PROTEIN"/>
    <property type="match status" value="1"/>
</dbReference>
<evidence type="ECO:0000259" key="2">
    <source>
        <dbReference type="Pfam" id="PF03781"/>
    </source>
</evidence>
<dbReference type="InterPro" id="IPR005532">
    <property type="entry name" value="SUMF_dom"/>
</dbReference>
<dbReference type="InterPro" id="IPR042095">
    <property type="entry name" value="SUMF_sf"/>
</dbReference>
<keyword evidence="1" id="KW-0732">Signal</keyword>
<dbReference type="Proteomes" id="UP000195440">
    <property type="component" value="Unassembled WGS sequence"/>
</dbReference>
<dbReference type="InterPro" id="IPR016187">
    <property type="entry name" value="CTDL_fold"/>
</dbReference>
<evidence type="ECO:0000313" key="3">
    <source>
        <dbReference type="EMBL" id="OUM74527.1"/>
    </source>
</evidence>
<feature type="signal peptide" evidence="1">
    <location>
        <begin position="1"/>
        <end position="24"/>
    </location>
</feature>
<proteinExistence type="predicted"/>
<dbReference type="PANTHER" id="PTHR23150">
    <property type="entry name" value="SULFATASE MODIFYING FACTOR 1, 2"/>
    <property type="match status" value="1"/>
</dbReference>
<organism evidence="3 4">
    <name type="scientific">Pseudomonas caspiana</name>
    <dbReference type="NCBI Taxonomy" id="1451454"/>
    <lineage>
        <taxon>Bacteria</taxon>
        <taxon>Pseudomonadati</taxon>
        <taxon>Pseudomonadota</taxon>
        <taxon>Gammaproteobacteria</taxon>
        <taxon>Pseudomonadales</taxon>
        <taxon>Pseudomonadaceae</taxon>
        <taxon>Pseudomonas</taxon>
    </lineage>
</organism>
<evidence type="ECO:0000256" key="1">
    <source>
        <dbReference type="SAM" id="SignalP"/>
    </source>
</evidence>
<sequence>MLRTTLRHLPATLLLCGLATAIQAAPAAPTIPAPGTVYRGCEKVCPEMVVLPAGSFVMGTPEDEVGRQGDEGPQHTVTFAKPFAISRFHITAGELDAYVRETGVKIADGDTRPGRECVASKPRYKQGPRQPAVCVSWFDVQDYAAWLSKKTGKHYRMISEAEREYAARAGSTGPFPFEMDPGGDYQISRNANTYGPKDGYTYTAPVGSYPPNAFGVYDMHGNIYEWTADCWHGDYNGAPTDGSVWDEPGCITRQMRGNDWGEAPIFSRSGNRNDRHPDVRGDFLGFHVVEEF</sequence>
<dbReference type="Pfam" id="PF03781">
    <property type="entry name" value="FGE-sulfatase"/>
    <property type="match status" value="1"/>
</dbReference>
<name>A0A1Y3P3Y8_9PSED</name>
<protein>
    <submittedName>
        <fullName evidence="3">Chromophore maturation protein PvdO</fullName>
    </submittedName>
</protein>
<dbReference type="SUPFAM" id="SSF56436">
    <property type="entry name" value="C-type lectin-like"/>
    <property type="match status" value="1"/>
</dbReference>
<dbReference type="EMBL" id="LOHF01000004">
    <property type="protein sequence ID" value="OUM74527.1"/>
    <property type="molecule type" value="Genomic_DNA"/>
</dbReference>